<dbReference type="OrthoDB" id="213478at2157"/>
<dbReference type="Pfam" id="PF04238">
    <property type="entry name" value="DUF420"/>
    <property type="match status" value="1"/>
</dbReference>
<dbReference type="AlphaFoldDB" id="C7NSK6"/>
<evidence type="ECO:0000313" key="3">
    <source>
        <dbReference type="Proteomes" id="UP000002071"/>
    </source>
</evidence>
<dbReference type="eggNOG" id="arCOG02865">
    <property type="taxonomic scope" value="Archaea"/>
</dbReference>
<protein>
    <recommendedName>
        <fullName evidence="4">DUF420 domain-containing protein</fullName>
    </recommendedName>
</protein>
<dbReference type="PANTHER" id="PTHR37692">
    <property type="entry name" value="HYPOTHETICAL MEMBRANE SPANNING PROTEIN"/>
    <property type="match status" value="1"/>
</dbReference>
<reference evidence="2 3" key="1">
    <citation type="journal article" date="2009" name="Stand. Genomic Sci.">
        <title>Complete genome sequence of Halorhabdus utahensis type strain (AX-2).</title>
        <authorList>
            <person name="Anderson I."/>
            <person name="Tindall B.J."/>
            <person name="Pomrenke H."/>
            <person name="Goker M."/>
            <person name="Lapidus A."/>
            <person name="Nolan M."/>
            <person name="Copeland A."/>
            <person name="Glavina Del Rio T."/>
            <person name="Chen F."/>
            <person name="Tice H."/>
            <person name="Cheng J.F."/>
            <person name="Lucas S."/>
            <person name="Chertkov O."/>
            <person name="Bruce D."/>
            <person name="Brettin T."/>
            <person name="Detter J.C."/>
            <person name="Han C."/>
            <person name="Goodwin L."/>
            <person name="Land M."/>
            <person name="Hauser L."/>
            <person name="Chang Y.J."/>
            <person name="Jeffries C.D."/>
            <person name="Pitluck S."/>
            <person name="Pati A."/>
            <person name="Mavromatis K."/>
            <person name="Ivanova N."/>
            <person name="Ovchinnikova G."/>
            <person name="Chen A."/>
            <person name="Palaniappan K."/>
            <person name="Chain P."/>
            <person name="Rohde M."/>
            <person name="Bristow J."/>
            <person name="Eisen J.A."/>
            <person name="Markowitz V."/>
            <person name="Hugenholtz P."/>
            <person name="Kyrpides N.C."/>
            <person name="Klenk H.P."/>
        </authorList>
    </citation>
    <scope>NUCLEOTIDE SEQUENCE [LARGE SCALE GENOMIC DNA]</scope>
    <source>
        <strain evidence="3">DSM 12940 / JCM 11049 / AX-2</strain>
    </source>
</reference>
<feature type="transmembrane region" description="Helical" evidence="1">
    <location>
        <begin position="53"/>
        <end position="74"/>
    </location>
</feature>
<dbReference type="STRING" id="519442.Huta_2961"/>
<dbReference type="Proteomes" id="UP000002071">
    <property type="component" value="Chromosome"/>
</dbReference>
<evidence type="ECO:0000256" key="1">
    <source>
        <dbReference type="SAM" id="Phobius"/>
    </source>
</evidence>
<evidence type="ECO:0008006" key="4">
    <source>
        <dbReference type="Google" id="ProtNLM"/>
    </source>
</evidence>
<keyword evidence="3" id="KW-1185">Reference proteome</keyword>
<dbReference type="EMBL" id="CP001687">
    <property type="protein sequence ID" value="ACV13122.1"/>
    <property type="molecule type" value="Genomic_DNA"/>
</dbReference>
<organism evidence="2 3">
    <name type="scientific">Halorhabdus utahensis (strain DSM 12940 / JCM 11049 / AX-2)</name>
    <dbReference type="NCBI Taxonomy" id="519442"/>
    <lineage>
        <taxon>Archaea</taxon>
        <taxon>Methanobacteriati</taxon>
        <taxon>Methanobacteriota</taxon>
        <taxon>Stenosarchaea group</taxon>
        <taxon>Halobacteria</taxon>
        <taxon>Halobacteriales</taxon>
        <taxon>Haloarculaceae</taxon>
        <taxon>Halorhabdus</taxon>
    </lineage>
</organism>
<gene>
    <name evidence="2" type="ordered locus">Huta_2961</name>
</gene>
<dbReference type="InterPro" id="IPR007352">
    <property type="entry name" value="DUF420"/>
</dbReference>
<feature type="transmembrane region" description="Helical" evidence="1">
    <location>
        <begin position="20"/>
        <end position="41"/>
    </location>
</feature>
<name>C7NSK6_HALUD</name>
<feature type="transmembrane region" description="Helical" evidence="1">
    <location>
        <begin position="168"/>
        <end position="187"/>
    </location>
</feature>
<keyword evidence="1" id="KW-0812">Transmembrane</keyword>
<evidence type="ECO:0000313" key="2">
    <source>
        <dbReference type="EMBL" id="ACV13122.1"/>
    </source>
</evidence>
<keyword evidence="1" id="KW-0472">Membrane</keyword>
<feature type="transmembrane region" description="Helical" evidence="1">
    <location>
        <begin position="124"/>
        <end position="147"/>
    </location>
</feature>
<dbReference type="HOGENOM" id="CLU_104065_1_0_2"/>
<proteinExistence type="predicted"/>
<keyword evidence="1" id="KW-1133">Transmembrane helix</keyword>
<sequence>MQTDSGSWLRRVARERPLGVTAVLSAIGYALVAGAFAGAIPLFPPLDRSTVNLFGHLIAVVNASALSAILAGVYFIKHDEVEKHRAAMLTAFALIAVFLVLYLWKVGGGFEKSITVTGPPEIAYLLMLAVHIILSVVAVPVVLYAVILGLTHTPAELRSTAHARVGRIAVAAWSISLFLGIVTYVMLNHVYGWVPRESMLLLVAVPRPVWDLGGESGGRE</sequence>
<dbReference type="PANTHER" id="PTHR37692:SF1">
    <property type="entry name" value="DUF420 DOMAIN-CONTAINING PROTEIN"/>
    <property type="match status" value="1"/>
</dbReference>
<dbReference type="GeneID" id="8385270"/>
<dbReference type="RefSeq" id="WP_015790684.1">
    <property type="nucleotide sequence ID" value="NC_013158.1"/>
</dbReference>
<accession>C7NSK6</accession>
<dbReference type="KEGG" id="hut:Huta_2961"/>
<feature type="transmembrane region" description="Helical" evidence="1">
    <location>
        <begin position="86"/>
        <end position="104"/>
    </location>
</feature>